<keyword evidence="2" id="KW-1185">Reference proteome</keyword>
<dbReference type="Pfam" id="PF06923">
    <property type="entry name" value="GutM"/>
    <property type="match status" value="1"/>
</dbReference>
<name>A0ABY5JPL1_9BACI</name>
<protein>
    <submittedName>
        <fullName evidence="1">Transcriptional regulator GutM</fullName>
    </submittedName>
</protein>
<accession>A0ABY5JPL1</accession>
<dbReference type="EMBL" id="CP101914">
    <property type="protein sequence ID" value="UUI01759.1"/>
    <property type="molecule type" value="Genomic_DNA"/>
</dbReference>
<dbReference type="RefSeq" id="WP_256707070.1">
    <property type="nucleotide sequence ID" value="NZ_CP101914.1"/>
</dbReference>
<organism evidence="1 2">
    <name type="scientific">Oceanobacillus jeddahense</name>
    <dbReference type="NCBI Taxonomy" id="1462527"/>
    <lineage>
        <taxon>Bacteria</taxon>
        <taxon>Bacillati</taxon>
        <taxon>Bacillota</taxon>
        <taxon>Bacilli</taxon>
        <taxon>Bacillales</taxon>
        <taxon>Bacillaceae</taxon>
        <taxon>Oceanobacillus</taxon>
    </lineage>
</organism>
<reference evidence="1" key="1">
    <citation type="submission" date="2022-07" db="EMBL/GenBank/DDBJ databases">
        <title>FELIX.</title>
        <authorList>
            <person name="Wan K.H."/>
            <person name="Park S."/>
            <person name="Lawrence Q."/>
            <person name="Eichenberger J.P."/>
            <person name="Booth B.W."/>
            <person name="Piaggio A.J."/>
            <person name="Chandler J.C."/>
            <person name="Franklin A.B."/>
            <person name="Celniker S.E."/>
        </authorList>
    </citation>
    <scope>NUCLEOTIDE SEQUENCE</scope>
    <source>
        <strain evidence="1">QA-1986 374</strain>
    </source>
</reference>
<sequence>MKILFLFFIILVILQWFFKMKQTKVLHTHYNKFLETGNVLVERKKGIFSGAIIMLQLDKEANIKDCLLMSGATFFSSWDNCEELINENLLSINVENFNSYKKPVRKVITKAVESYQKSKDKEKELQEKPV</sequence>
<evidence type="ECO:0000313" key="1">
    <source>
        <dbReference type="EMBL" id="UUI01759.1"/>
    </source>
</evidence>
<proteinExistence type="predicted"/>
<evidence type="ECO:0000313" key="2">
    <source>
        <dbReference type="Proteomes" id="UP001059773"/>
    </source>
</evidence>
<dbReference type="InterPro" id="IPR009693">
    <property type="entry name" value="Glucitol_operon_activator"/>
</dbReference>
<gene>
    <name evidence="1" type="ORF">NP439_17125</name>
</gene>
<dbReference type="Proteomes" id="UP001059773">
    <property type="component" value="Chromosome"/>
</dbReference>